<dbReference type="PROSITE" id="PS51257">
    <property type="entry name" value="PROKAR_LIPOPROTEIN"/>
    <property type="match status" value="1"/>
</dbReference>
<proteinExistence type="predicted"/>
<dbReference type="InParanoid" id="C0NTU0"/>
<dbReference type="GeneID" id="69039586"/>
<name>C0NTU0_AJECG</name>
<organism evidence="1 2">
    <name type="scientific">Ajellomyces capsulatus (strain G186AR / H82 / ATCC MYA-2454 / RMSCC 2432)</name>
    <name type="common">Darling's disease fungus</name>
    <name type="synonym">Histoplasma capsulatum</name>
    <dbReference type="NCBI Taxonomy" id="447093"/>
    <lineage>
        <taxon>Eukaryota</taxon>
        <taxon>Fungi</taxon>
        <taxon>Dikarya</taxon>
        <taxon>Ascomycota</taxon>
        <taxon>Pezizomycotina</taxon>
        <taxon>Eurotiomycetes</taxon>
        <taxon>Eurotiomycetidae</taxon>
        <taxon>Onygenales</taxon>
        <taxon>Ajellomycetaceae</taxon>
        <taxon>Histoplasma</taxon>
    </lineage>
</organism>
<dbReference type="RefSeq" id="XP_045285932.1">
    <property type="nucleotide sequence ID" value="XM_045433619.1"/>
</dbReference>
<evidence type="ECO:0000313" key="1">
    <source>
        <dbReference type="EMBL" id="EEH05451.1"/>
    </source>
</evidence>
<accession>C0NTU0</accession>
<dbReference type="Proteomes" id="UP000001631">
    <property type="component" value="Unassembled WGS sequence"/>
</dbReference>
<dbReference type="AlphaFoldDB" id="C0NTU0"/>
<evidence type="ECO:0000313" key="2">
    <source>
        <dbReference type="Proteomes" id="UP000001631"/>
    </source>
</evidence>
<sequence length="130" mass="13844">MLSRPSASLRKIFIPPWSLLQSCQTESHIFSPHVRKGNGCTRKPIAGLATLWSGKRHFCSTPRVSAVETISQAKGSGLVDIKLIDHRYEYELLAGFWTSTQAAISILINVPSALVVGAGGAGLMAAVGLA</sequence>
<dbReference type="EMBL" id="GG663371">
    <property type="protein sequence ID" value="EEH05451.1"/>
    <property type="molecule type" value="Genomic_DNA"/>
</dbReference>
<dbReference type="STRING" id="447093.C0NTU0"/>
<reference evidence="1" key="1">
    <citation type="submission" date="2009-02" db="EMBL/GenBank/DDBJ databases">
        <title>The Genome Sequence of Ajellomyces capsulatus strain G186AR.</title>
        <authorList>
            <consortium name="The Broad Institute Genome Sequencing Platform"/>
            <person name="Champion M."/>
            <person name="Cuomo C."/>
            <person name="Ma L.-J."/>
            <person name="Henn M.R."/>
            <person name="Sil A."/>
            <person name="Goldman B."/>
            <person name="Young S.K."/>
            <person name="Kodira C.D."/>
            <person name="Zeng Q."/>
            <person name="Koehrsen M."/>
            <person name="Alvarado L."/>
            <person name="Berlin A."/>
            <person name="Borenstein D."/>
            <person name="Chen Z."/>
            <person name="Engels R."/>
            <person name="Freedman E."/>
            <person name="Gellesch M."/>
            <person name="Goldberg J."/>
            <person name="Griggs A."/>
            <person name="Gujja S."/>
            <person name="Heiman D."/>
            <person name="Hepburn T."/>
            <person name="Howarth C."/>
            <person name="Jen D."/>
            <person name="Larson L."/>
            <person name="Lewis B."/>
            <person name="Mehta T."/>
            <person name="Park D."/>
            <person name="Pearson M."/>
            <person name="Roberts A."/>
            <person name="Saif S."/>
            <person name="Shea T."/>
            <person name="Shenoy N."/>
            <person name="Sisk P."/>
            <person name="Stolte C."/>
            <person name="Sykes S."/>
            <person name="Walk T."/>
            <person name="White J."/>
            <person name="Yandava C."/>
            <person name="Klein B."/>
            <person name="McEwen J.G."/>
            <person name="Puccia R."/>
            <person name="Goldman G.H."/>
            <person name="Felipe M.S."/>
            <person name="Nino-Vega G."/>
            <person name="San-Blas G."/>
            <person name="Taylor J."/>
            <person name="Mendoza L."/>
            <person name="Galagan J."/>
            <person name="Nusbaum C."/>
            <person name="Birren B."/>
        </authorList>
    </citation>
    <scope>NUCLEOTIDE SEQUENCE</scope>
    <source>
        <strain evidence="1">G186AR</strain>
    </source>
</reference>
<protein>
    <submittedName>
        <fullName evidence="1">Uncharacterized protein</fullName>
    </submittedName>
</protein>
<gene>
    <name evidence="1" type="ORF">HCBG_06570</name>
</gene>
<keyword evidence="2" id="KW-1185">Reference proteome</keyword>
<dbReference type="HOGENOM" id="CLU_1937528_0_0_1"/>